<evidence type="ECO:0000259" key="1">
    <source>
        <dbReference type="PROSITE" id="PS50181"/>
    </source>
</evidence>
<dbReference type="EMBL" id="GL379797">
    <property type="protein sequence ID" value="EGT32325.1"/>
    <property type="molecule type" value="Genomic_DNA"/>
</dbReference>
<reference evidence="3" key="1">
    <citation type="submission" date="2011-07" db="EMBL/GenBank/DDBJ databases">
        <authorList>
            <consortium name="Caenorhabditis brenneri Sequencing and Analysis Consortium"/>
            <person name="Wilson R.K."/>
        </authorList>
    </citation>
    <scope>NUCLEOTIDE SEQUENCE [LARGE SCALE GENOMIC DNA]</scope>
    <source>
        <strain evidence="3">PB2801</strain>
    </source>
</reference>
<dbReference type="PROSITE" id="PS50181">
    <property type="entry name" value="FBOX"/>
    <property type="match status" value="1"/>
</dbReference>
<evidence type="ECO:0000313" key="3">
    <source>
        <dbReference type="Proteomes" id="UP000008068"/>
    </source>
</evidence>
<dbReference type="PANTHER" id="PTHR21503">
    <property type="entry name" value="F-BOX-CONTAINING HYPOTHETICAL PROTEIN C.ELEGANS"/>
    <property type="match status" value="1"/>
</dbReference>
<accession>G0MJF7</accession>
<proteinExistence type="predicted"/>
<organism evidence="3">
    <name type="scientific">Caenorhabditis brenneri</name>
    <name type="common">Nematode worm</name>
    <dbReference type="NCBI Taxonomy" id="135651"/>
    <lineage>
        <taxon>Eukaryota</taxon>
        <taxon>Metazoa</taxon>
        <taxon>Ecdysozoa</taxon>
        <taxon>Nematoda</taxon>
        <taxon>Chromadorea</taxon>
        <taxon>Rhabditida</taxon>
        <taxon>Rhabditina</taxon>
        <taxon>Rhabditomorpha</taxon>
        <taxon>Rhabditoidea</taxon>
        <taxon>Rhabditidae</taxon>
        <taxon>Peloderinae</taxon>
        <taxon>Caenorhabditis</taxon>
    </lineage>
</organism>
<dbReference type="InterPro" id="IPR001810">
    <property type="entry name" value="F-box_dom"/>
</dbReference>
<keyword evidence="3" id="KW-1185">Reference proteome</keyword>
<dbReference type="InParanoid" id="G0MJF7"/>
<feature type="domain" description="F-box" evidence="1">
    <location>
        <begin position="10"/>
        <end position="60"/>
    </location>
</feature>
<dbReference type="AlphaFoldDB" id="G0MJF7"/>
<dbReference type="HOGENOM" id="CLU_1416308_0_0_1"/>
<name>G0MJF7_CAEBE</name>
<protein>
    <recommendedName>
        <fullName evidence="1">F-box domain-containing protein</fullName>
    </recommendedName>
</protein>
<sequence length="192" mass="22851">MCRRHYSYTMFPLSRLTLTSRENVLKFLDPFDLFAISLCSKKSYRAVQNVVRSTSSFYSLDLHITTNYTIGVQFETDTHWFYFSCEVLPLTIPSSPFEFTPEKLRSYWEDCVEGIKYWIEYITELYGKPIEILYLRETNPKNAVEILKFVNRRQGFIKYGHVNLNDVESEKDRKQVMEQLESVEDLETDWEA</sequence>
<dbReference type="Pfam" id="PF00646">
    <property type="entry name" value="F-box"/>
    <property type="match status" value="1"/>
</dbReference>
<dbReference type="OrthoDB" id="10564156at2759"/>
<evidence type="ECO:0000313" key="2">
    <source>
        <dbReference type="EMBL" id="EGT32325.1"/>
    </source>
</evidence>
<gene>
    <name evidence="2" type="ORF">CAEBREN_01266</name>
</gene>
<dbReference type="Proteomes" id="UP000008068">
    <property type="component" value="Unassembled WGS sequence"/>
</dbReference>